<reference evidence="3 4" key="1">
    <citation type="journal article" date="2018" name="Mol. Plant">
        <title>The genome of Artemisia annua provides insight into the evolution of Asteraceae family and artemisinin biosynthesis.</title>
        <authorList>
            <person name="Shen Q."/>
            <person name="Zhang L."/>
            <person name="Liao Z."/>
            <person name="Wang S."/>
            <person name="Yan T."/>
            <person name="Shi P."/>
            <person name="Liu M."/>
            <person name="Fu X."/>
            <person name="Pan Q."/>
            <person name="Wang Y."/>
            <person name="Lv Z."/>
            <person name="Lu X."/>
            <person name="Zhang F."/>
            <person name="Jiang W."/>
            <person name="Ma Y."/>
            <person name="Chen M."/>
            <person name="Hao X."/>
            <person name="Li L."/>
            <person name="Tang Y."/>
            <person name="Lv G."/>
            <person name="Zhou Y."/>
            <person name="Sun X."/>
            <person name="Brodelius P.E."/>
            <person name="Rose J.K.C."/>
            <person name="Tang K."/>
        </authorList>
    </citation>
    <scope>NUCLEOTIDE SEQUENCE [LARGE SCALE GENOMIC DNA]</scope>
    <source>
        <strain evidence="4">cv. Huhao1</strain>
        <tissue evidence="3">Leaf</tissue>
    </source>
</reference>
<dbReference type="AlphaFoldDB" id="A0A2U1LMC1"/>
<evidence type="ECO:0000313" key="3">
    <source>
        <dbReference type="EMBL" id="PWA50157.1"/>
    </source>
</evidence>
<accession>A0A2U1LMC1</accession>
<proteinExistence type="predicted"/>
<name>A0A2U1LMC1_ARTAN</name>
<evidence type="ECO:0000256" key="1">
    <source>
        <dbReference type="SAM" id="MobiDB-lite"/>
    </source>
</evidence>
<evidence type="ECO:0000259" key="2">
    <source>
        <dbReference type="PROSITE" id="PS00028"/>
    </source>
</evidence>
<dbReference type="PANTHER" id="PTHR45786:SF74">
    <property type="entry name" value="ATP-DEPENDENT DNA HELICASE"/>
    <property type="match status" value="1"/>
</dbReference>
<dbReference type="OrthoDB" id="1748060at2759"/>
<keyword evidence="4" id="KW-1185">Reference proteome</keyword>
<sequence>MKCNLKNNIGKNRDRLSESPNRNKTSILPECEPRRIDEPSLSASIDVFSSSADASVFRCGPVILDFGSNTVHRLSSECLGFNKANDSVTARELRLRDAAHTSETAPSPPTFFSRQRLKRSNVTDKASHKRRKKMDGVSSVLQDCSQSATNADNTNQINGRCLSPKSSLVTSENVVCGYTDRAQPYESAQTSINSTGLPLNSSENDFTRSLYVNEKRKASVDMTTRSLRQCLSGSRSAYAFSNNFSTSSSTSNLNNNCQNDAHHQPSDTTKGLDSSDSPLLPADQTTIGFSQPSRDVPVVLQHTEQQCHLHSAQGASINNGSSSQSTPTSYVAEPVRSTTRRKAPPNLSTRSVRQRLSTSSSQSGSFEHYSQQPNAHQSEDQSLLYEDSPLLPADQTTTGFSQPSRDAPVVLQHTEQQCDLHSAQGTSINNGSSSQSTPTSYVAEPVRSTTRRKAPPNLSTRSIRRRLSTSSQQSNAHQSEAQSLLYEDLGDCNERCRYCSAAFWHGERLKGHRHATYHLCCGGGRVYIESEAEPPDYIRHLLSDATFMQQIRAYNQMFAMTSFGANIDNTVNQGRGPYVFKVSGQVYHQIGSLCPTGDDKPCFLQLYIYDTQNEVQNRMDQFTSSGTNPLDPQTVEGLIEFLDTHNELVQVFRTARDKLLEL</sequence>
<dbReference type="STRING" id="35608.A0A2U1LMC1"/>
<feature type="compositionally biased region" description="Low complexity" evidence="1">
    <location>
        <begin position="347"/>
        <end position="365"/>
    </location>
</feature>
<gene>
    <name evidence="3" type="ORF">CTI12_AA474270</name>
</gene>
<organism evidence="3 4">
    <name type="scientific">Artemisia annua</name>
    <name type="common">Sweet wormwood</name>
    <dbReference type="NCBI Taxonomy" id="35608"/>
    <lineage>
        <taxon>Eukaryota</taxon>
        <taxon>Viridiplantae</taxon>
        <taxon>Streptophyta</taxon>
        <taxon>Embryophyta</taxon>
        <taxon>Tracheophyta</taxon>
        <taxon>Spermatophyta</taxon>
        <taxon>Magnoliopsida</taxon>
        <taxon>eudicotyledons</taxon>
        <taxon>Gunneridae</taxon>
        <taxon>Pentapetalae</taxon>
        <taxon>asterids</taxon>
        <taxon>campanulids</taxon>
        <taxon>Asterales</taxon>
        <taxon>Asteraceae</taxon>
        <taxon>Asteroideae</taxon>
        <taxon>Anthemideae</taxon>
        <taxon>Artemisiinae</taxon>
        <taxon>Artemisia</taxon>
    </lineage>
</organism>
<evidence type="ECO:0000313" key="4">
    <source>
        <dbReference type="Proteomes" id="UP000245207"/>
    </source>
</evidence>
<protein>
    <recommendedName>
        <fullName evidence="2">C2H2-type domain-containing protein</fullName>
    </recommendedName>
</protein>
<feature type="region of interest" description="Disordered" evidence="1">
    <location>
        <begin position="1"/>
        <end position="27"/>
    </location>
</feature>
<feature type="compositionally biased region" description="Polar residues" evidence="1">
    <location>
        <begin position="1"/>
        <end position="10"/>
    </location>
</feature>
<feature type="region of interest" description="Disordered" evidence="1">
    <location>
        <begin position="306"/>
        <end position="381"/>
    </location>
</feature>
<dbReference type="Proteomes" id="UP000245207">
    <property type="component" value="Unassembled WGS sequence"/>
</dbReference>
<comment type="caution">
    <text evidence="3">The sequence shown here is derived from an EMBL/GenBank/DDBJ whole genome shotgun (WGS) entry which is preliminary data.</text>
</comment>
<feature type="compositionally biased region" description="Polar residues" evidence="1">
    <location>
        <begin position="423"/>
        <end position="440"/>
    </location>
</feature>
<dbReference type="InterPro" id="IPR013087">
    <property type="entry name" value="Znf_C2H2_type"/>
</dbReference>
<dbReference type="PROSITE" id="PS00028">
    <property type="entry name" value="ZINC_FINGER_C2H2_1"/>
    <property type="match status" value="1"/>
</dbReference>
<feature type="region of interest" description="Disordered" evidence="1">
    <location>
        <begin position="249"/>
        <end position="290"/>
    </location>
</feature>
<feature type="domain" description="C2H2-type" evidence="2">
    <location>
        <begin position="496"/>
        <end position="518"/>
    </location>
</feature>
<feature type="region of interest" description="Disordered" evidence="1">
    <location>
        <begin position="119"/>
        <end position="139"/>
    </location>
</feature>
<feature type="compositionally biased region" description="Polar residues" evidence="1">
    <location>
        <begin position="306"/>
        <end position="329"/>
    </location>
</feature>
<feature type="compositionally biased region" description="Polar residues" evidence="1">
    <location>
        <begin position="266"/>
        <end position="290"/>
    </location>
</feature>
<feature type="region of interest" description="Disordered" evidence="1">
    <location>
        <begin position="423"/>
        <end position="479"/>
    </location>
</feature>
<dbReference type="PANTHER" id="PTHR45786">
    <property type="entry name" value="DNA BINDING PROTEIN-LIKE"/>
    <property type="match status" value="1"/>
</dbReference>
<dbReference type="EMBL" id="PKPP01008647">
    <property type="protein sequence ID" value="PWA50157.1"/>
    <property type="molecule type" value="Genomic_DNA"/>
</dbReference>